<dbReference type="Proteomes" id="UP000807353">
    <property type="component" value="Unassembled WGS sequence"/>
</dbReference>
<keyword evidence="3" id="KW-1185">Reference proteome</keyword>
<comment type="caution">
    <text evidence="2">The sequence shown here is derived from an EMBL/GenBank/DDBJ whole genome shotgun (WGS) entry which is preliminary data.</text>
</comment>
<reference evidence="2" key="1">
    <citation type="submission" date="2020-11" db="EMBL/GenBank/DDBJ databases">
        <authorList>
            <consortium name="DOE Joint Genome Institute"/>
            <person name="Ahrendt S."/>
            <person name="Riley R."/>
            <person name="Andreopoulos W."/>
            <person name="Labutti K."/>
            <person name="Pangilinan J."/>
            <person name="Ruiz-Duenas F.J."/>
            <person name="Barrasa J.M."/>
            <person name="Sanchez-Garcia M."/>
            <person name="Camarero S."/>
            <person name="Miyauchi S."/>
            <person name="Serrano A."/>
            <person name="Linde D."/>
            <person name="Babiker R."/>
            <person name="Drula E."/>
            <person name="Ayuso-Fernandez I."/>
            <person name="Pacheco R."/>
            <person name="Padilla G."/>
            <person name="Ferreira P."/>
            <person name="Barriuso J."/>
            <person name="Kellner H."/>
            <person name="Castanera R."/>
            <person name="Alfaro M."/>
            <person name="Ramirez L."/>
            <person name="Pisabarro A.G."/>
            <person name="Kuo A."/>
            <person name="Tritt A."/>
            <person name="Lipzen A."/>
            <person name="He G."/>
            <person name="Yan M."/>
            <person name="Ng V."/>
            <person name="Cullen D."/>
            <person name="Martin F."/>
            <person name="Rosso M.-N."/>
            <person name="Henrissat B."/>
            <person name="Hibbett D."/>
            <person name="Martinez A.T."/>
            <person name="Grigoriev I.V."/>
        </authorList>
    </citation>
    <scope>NUCLEOTIDE SEQUENCE</scope>
    <source>
        <strain evidence="2">CBS 247.69</strain>
    </source>
</reference>
<evidence type="ECO:0000256" key="1">
    <source>
        <dbReference type="SAM" id="MobiDB-lite"/>
    </source>
</evidence>
<evidence type="ECO:0000313" key="2">
    <source>
        <dbReference type="EMBL" id="KAF9469488.1"/>
    </source>
</evidence>
<feature type="region of interest" description="Disordered" evidence="1">
    <location>
        <begin position="1"/>
        <end position="31"/>
    </location>
</feature>
<sequence>MHSTQLLDETGLDMWDTGPPYPTGPPSSTPQELVHTKRLAEVMHGRWVRMQREREAAEAGISRQVLRERSEMALEAWHVATAFMELYDDGHRELTMAQLWLQWLARETYEYHSRCSK</sequence>
<gene>
    <name evidence="2" type="ORF">BDZ94DRAFT_1242505</name>
</gene>
<protein>
    <submittedName>
        <fullName evidence="2">Uncharacterized protein</fullName>
    </submittedName>
</protein>
<evidence type="ECO:0000313" key="3">
    <source>
        <dbReference type="Proteomes" id="UP000807353"/>
    </source>
</evidence>
<dbReference type="OrthoDB" id="3053328at2759"/>
<accession>A0A9P5YGG8</accession>
<name>A0A9P5YGG8_9AGAR</name>
<dbReference type="EMBL" id="MU150229">
    <property type="protein sequence ID" value="KAF9469488.1"/>
    <property type="molecule type" value="Genomic_DNA"/>
</dbReference>
<dbReference type="AlphaFoldDB" id="A0A9P5YGG8"/>
<organism evidence="2 3">
    <name type="scientific">Collybia nuda</name>
    <dbReference type="NCBI Taxonomy" id="64659"/>
    <lineage>
        <taxon>Eukaryota</taxon>
        <taxon>Fungi</taxon>
        <taxon>Dikarya</taxon>
        <taxon>Basidiomycota</taxon>
        <taxon>Agaricomycotina</taxon>
        <taxon>Agaricomycetes</taxon>
        <taxon>Agaricomycetidae</taxon>
        <taxon>Agaricales</taxon>
        <taxon>Tricholomatineae</taxon>
        <taxon>Clitocybaceae</taxon>
        <taxon>Collybia</taxon>
    </lineage>
</organism>
<proteinExistence type="predicted"/>
<feature type="compositionally biased region" description="Pro residues" evidence="1">
    <location>
        <begin position="19"/>
        <end position="28"/>
    </location>
</feature>